<feature type="transmembrane region" description="Helical" evidence="2">
    <location>
        <begin position="376"/>
        <end position="395"/>
    </location>
</feature>
<feature type="transmembrane region" description="Helical" evidence="2">
    <location>
        <begin position="580"/>
        <end position="601"/>
    </location>
</feature>
<feature type="transmembrane region" description="Helical" evidence="2">
    <location>
        <begin position="541"/>
        <end position="559"/>
    </location>
</feature>
<dbReference type="AlphaFoldDB" id="A0AAC8TE50"/>
<keyword evidence="2" id="KW-0472">Membrane</keyword>
<feature type="transmembrane region" description="Helical" evidence="2">
    <location>
        <begin position="325"/>
        <end position="347"/>
    </location>
</feature>
<proteinExistence type="predicted"/>
<feature type="transmembrane region" description="Helical" evidence="2">
    <location>
        <begin position="465"/>
        <end position="482"/>
    </location>
</feature>
<reference evidence="3 5" key="1">
    <citation type="submission" date="2015-05" db="EMBL/GenBank/DDBJ databases">
        <title>Genome assembly of Archangium gephyra DSM 2261.</title>
        <authorList>
            <person name="Sharma G."/>
            <person name="Subramanian S."/>
        </authorList>
    </citation>
    <scope>NUCLEOTIDE SEQUENCE [LARGE SCALE GENOMIC DNA]</scope>
    <source>
        <strain evidence="3 5">DSM 2261</strain>
    </source>
</reference>
<feature type="transmembrane region" description="Helical" evidence="2">
    <location>
        <begin position="18"/>
        <end position="35"/>
    </location>
</feature>
<dbReference type="EMBL" id="QUMU01000008">
    <property type="protein sequence ID" value="REG28590.1"/>
    <property type="molecule type" value="Genomic_DNA"/>
</dbReference>
<feature type="transmembrane region" description="Helical" evidence="2">
    <location>
        <begin position="243"/>
        <end position="262"/>
    </location>
</feature>
<dbReference type="KEGG" id="age:AA314_04114"/>
<evidence type="ECO:0000313" key="3">
    <source>
        <dbReference type="EMBL" id="AKJ02488.1"/>
    </source>
</evidence>
<dbReference type="InterPro" id="IPR027268">
    <property type="entry name" value="Peptidase_M4/M1_CTD_sf"/>
</dbReference>
<gene>
    <name evidence="3" type="ORF">AA314_04114</name>
    <name evidence="4" type="ORF">ATI61_108123</name>
</gene>
<dbReference type="Gene3D" id="1.10.390.10">
    <property type="entry name" value="Neutral Protease Domain 2"/>
    <property type="match status" value="1"/>
</dbReference>
<dbReference type="Proteomes" id="UP000256345">
    <property type="component" value="Unassembled WGS sequence"/>
</dbReference>
<reference evidence="4 6" key="2">
    <citation type="submission" date="2018-08" db="EMBL/GenBank/DDBJ databases">
        <title>Genomic Encyclopedia of Archaeal and Bacterial Type Strains, Phase II (KMG-II): from individual species to whole genera.</title>
        <authorList>
            <person name="Goeker M."/>
        </authorList>
    </citation>
    <scope>NUCLEOTIDE SEQUENCE [LARGE SCALE GENOMIC DNA]</scope>
    <source>
        <strain evidence="4 6">DSM 2261</strain>
    </source>
</reference>
<organism evidence="3 5">
    <name type="scientific">Archangium gephyra</name>
    <dbReference type="NCBI Taxonomy" id="48"/>
    <lineage>
        <taxon>Bacteria</taxon>
        <taxon>Pseudomonadati</taxon>
        <taxon>Myxococcota</taxon>
        <taxon>Myxococcia</taxon>
        <taxon>Myxococcales</taxon>
        <taxon>Cystobacterineae</taxon>
        <taxon>Archangiaceae</taxon>
        <taxon>Archangium</taxon>
    </lineage>
</organism>
<dbReference type="RefSeq" id="WP_047856793.1">
    <property type="nucleotide sequence ID" value="NZ_CP011509.1"/>
</dbReference>
<sequence length="1204" mass="133292">MKFLAICRFELAYQGRRAWPWLFFAVLLVFDFLMTRDASLAEALYEDFFLNSPFAIAKTTVFGSLIWLLVAAAVAGDAAARDVATGMHPLTYTLPISKAEYLGGRFLAALVLNALILLAVPVGILLGVYAPGVDAEAIGPFRPAAYLTAYAFIALPNAFVATALQFSLAARSGRAMASYLGSLLLFFMGFFVASLLLFKRGLGTLLDPIGIRFIVEDLSHSWTTSEKSWRLLELKGSVLTNRLLWLGIALGALAVTALRFRFAHRTESSGWRRGKRRQDAHSPRPEGIGVTASAPTSVPRAPRMFGFAFHARQTLAIAWTSFRTIATSGAGLALLVGIPLLTVPVVLDQLVSIGAPLVPTTARVLRELTAPLSAELSRWVIIPLLIVFFAGELVWREREAGLGELTGALPGSEWAPLLGKLLGLGLVLAVFMALLTTAGMLAQVIRGYQDFEPGLYLKVLLGLQLPEYLLFALLALVVHVLVDQKYVGHLVAIMAFVFIAVLAAVLGIEHNLLVYGAGPGWSYTEMRGFGPFLGPWLWFKLYWAAWALLLAVVARLLWVRGKDSGLGVRLQLARHRFTRPTAWVAGAAAVLILTLGGFILYNTHVLNPYLSGSDITERRAEYERRYRRYESIPQPRLTGAHLRVELYPERRAVELRGTYRLVNGSALPIDSIHVATAAGGVETRAVTFDRTATLTVDDAEHGHRIYALERPLEPGGTLRLDFEVHVEQRGFGNRGVDPSVVANGSAFTNGAWFPSVGYQRHRELVSASDRRAHGLEPRPVLAALSDAEAREPASRGGGIAFEAVVGTDEDQVAVAPGALRRTWTEGGRRYFHYSSDAPIGSEWAFFSAHYAVHEGRWKDVVIRIFHHPEHTAHLDRVMRSVRASLDYYTEQFGPYPYHHLSVVEHPGRPGTGMHAEASMLTHGEGFPFWRPEDEERSLDFPSAVVAHEMAHQWTLPYALVEGAPFLSEGLAWYSAMQAVKASRGEEELRRLLAFMRQPHPYPPIRRGEPLLRALDPYLSYRRGPFAMYALSEYVGVDQVNLALRRLIEKHDSAGAPRATTLDLYRELRAVTPDALKPLLHDLFEVNTLWEFETKRAMAEQTGADTWQVTLDVRARKRVYDSAGVETEVPMDEWVPIGVFGPAEEGAGELSAPLYVRMHRIRPGEQTITVTVPRKPVLAGIDPYHLLDWEVREKDDNLEAVKASR</sequence>
<dbReference type="Proteomes" id="UP000035579">
    <property type="component" value="Chromosome"/>
</dbReference>
<feature type="transmembrane region" description="Helical" evidence="2">
    <location>
        <begin position="421"/>
        <end position="445"/>
    </location>
</feature>
<evidence type="ECO:0000313" key="4">
    <source>
        <dbReference type="EMBL" id="REG28590.1"/>
    </source>
</evidence>
<keyword evidence="6" id="KW-1185">Reference proteome</keyword>
<keyword evidence="2" id="KW-1133">Transmembrane helix</keyword>
<feature type="transmembrane region" description="Helical" evidence="2">
    <location>
        <begin position="106"/>
        <end position="132"/>
    </location>
</feature>
<accession>A0AAC8TE50</accession>
<evidence type="ECO:0000256" key="2">
    <source>
        <dbReference type="SAM" id="Phobius"/>
    </source>
</evidence>
<feature type="transmembrane region" description="Helical" evidence="2">
    <location>
        <begin position="144"/>
        <end position="164"/>
    </location>
</feature>
<dbReference type="EMBL" id="CP011509">
    <property type="protein sequence ID" value="AKJ02488.1"/>
    <property type="molecule type" value="Genomic_DNA"/>
</dbReference>
<dbReference type="SUPFAM" id="SSF55486">
    <property type="entry name" value="Metalloproteases ('zincins'), catalytic domain"/>
    <property type="match status" value="1"/>
</dbReference>
<feature type="transmembrane region" description="Helical" evidence="2">
    <location>
        <begin position="176"/>
        <end position="198"/>
    </location>
</feature>
<evidence type="ECO:0000313" key="5">
    <source>
        <dbReference type="Proteomes" id="UP000035579"/>
    </source>
</evidence>
<evidence type="ECO:0000256" key="1">
    <source>
        <dbReference type="SAM" id="MobiDB-lite"/>
    </source>
</evidence>
<feature type="transmembrane region" description="Helical" evidence="2">
    <location>
        <begin position="489"/>
        <end position="508"/>
    </location>
</feature>
<feature type="transmembrane region" description="Helical" evidence="2">
    <location>
        <begin position="55"/>
        <end position="75"/>
    </location>
</feature>
<keyword evidence="2" id="KW-0812">Transmembrane</keyword>
<evidence type="ECO:0000313" key="6">
    <source>
        <dbReference type="Proteomes" id="UP000256345"/>
    </source>
</evidence>
<feature type="region of interest" description="Disordered" evidence="1">
    <location>
        <begin position="271"/>
        <end position="295"/>
    </location>
</feature>
<name>A0AAC8TE50_9BACT</name>
<protein>
    <submittedName>
        <fullName evidence="3">Membrane protein</fullName>
    </submittedName>
    <submittedName>
        <fullName evidence="4">Peptidase M1-like protein</fullName>
    </submittedName>
</protein>